<dbReference type="OMA" id="DEMCACF"/>
<dbReference type="VEuPathDB" id="FungiDB:KRP22_4511"/>
<accession>H3HCG1</accession>
<dbReference type="VEuPathDB" id="FungiDB:KRP23_13798"/>
<reference evidence="3" key="1">
    <citation type="journal article" date="2006" name="Science">
        <title>Phytophthora genome sequences uncover evolutionary origins and mechanisms of pathogenesis.</title>
        <authorList>
            <person name="Tyler B.M."/>
            <person name="Tripathy S."/>
            <person name="Zhang X."/>
            <person name="Dehal P."/>
            <person name="Jiang R.H."/>
            <person name="Aerts A."/>
            <person name="Arredondo F.D."/>
            <person name="Baxter L."/>
            <person name="Bensasson D."/>
            <person name="Beynon J.L."/>
            <person name="Chapman J."/>
            <person name="Damasceno C.M."/>
            <person name="Dorrance A.E."/>
            <person name="Dou D."/>
            <person name="Dickerman A.W."/>
            <person name="Dubchak I.L."/>
            <person name="Garbelotto M."/>
            <person name="Gijzen M."/>
            <person name="Gordon S.G."/>
            <person name="Govers F."/>
            <person name="Grunwald N.J."/>
            <person name="Huang W."/>
            <person name="Ivors K.L."/>
            <person name="Jones R.W."/>
            <person name="Kamoun S."/>
            <person name="Krampis K."/>
            <person name="Lamour K.H."/>
            <person name="Lee M.K."/>
            <person name="McDonald W.H."/>
            <person name="Medina M."/>
            <person name="Meijer H.J."/>
            <person name="Nordberg E.K."/>
            <person name="Maclean D.J."/>
            <person name="Ospina-Giraldo M.D."/>
            <person name="Morris P.F."/>
            <person name="Phuntumart V."/>
            <person name="Putnam N.H."/>
            <person name="Rash S."/>
            <person name="Rose J.K."/>
            <person name="Sakihama Y."/>
            <person name="Salamov A.A."/>
            <person name="Savidor A."/>
            <person name="Scheuring C.F."/>
            <person name="Smith B.M."/>
            <person name="Sobral B.W."/>
            <person name="Terry A."/>
            <person name="Torto-Alalibo T.A."/>
            <person name="Win J."/>
            <person name="Xu Z."/>
            <person name="Zhang H."/>
            <person name="Grigoriev I.V."/>
            <person name="Rokhsar D.S."/>
            <person name="Boore J.L."/>
        </authorList>
    </citation>
    <scope>NUCLEOTIDE SEQUENCE [LARGE SCALE GENOMIC DNA]</scope>
    <source>
        <strain evidence="3">Pr102</strain>
    </source>
</reference>
<dbReference type="InParanoid" id="H3HCG1"/>
<proteinExistence type="predicted"/>
<protein>
    <submittedName>
        <fullName evidence="2">Uncharacterized protein</fullName>
    </submittedName>
</protein>
<evidence type="ECO:0000313" key="3">
    <source>
        <dbReference type="Proteomes" id="UP000005238"/>
    </source>
</evidence>
<keyword evidence="3" id="KW-1185">Reference proteome</keyword>
<reference evidence="2" key="2">
    <citation type="submission" date="2015-06" db="UniProtKB">
        <authorList>
            <consortium name="EnsemblProtists"/>
        </authorList>
    </citation>
    <scope>IDENTIFICATION</scope>
    <source>
        <strain evidence="2">Pr102</strain>
    </source>
</reference>
<dbReference type="EMBL" id="DS566029">
    <property type="status" value="NOT_ANNOTATED_CDS"/>
    <property type="molecule type" value="Genomic_DNA"/>
</dbReference>
<organism evidence="2 3">
    <name type="scientific">Phytophthora ramorum</name>
    <name type="common">Sudden oak death agent</name>
    <dbReference type="NCBI Taxonomy" id="164328"/>
    <lineage>
        <taxon>Eukaryota</taxon>
        <taxon>Sar</taxon>
        <taxon>Stramenopiles</taxon>
        <taxon>Oomycota</taxon>
        <taxon>Peronosporomycetes</taxon>
        <taxon>Peronosporales</taxon>
        <taxon>Peronosporaceae</taxon>
        <taxon>Phytophthora</taxon>
    </lineage>
</organism>
<sequence>MARSSVASLLEENRQLRVQLERSDLARRRVEGQVTEMQRRVSFAETTAAQQLRLKEGEWMAEYDRSVQALLMIIKHHEEEMARVEMEVQQLRAAAGDIPSPTTKMTRSTQTEVLRPTTSRRNSVRFAEEEDGTTLEKEERAYIDAKAKSNLVRMQVSCAGGRAAESTTSDEMCACFTDAAVI</sequence>
<dbReference type="AlphaFoldDB" id="H3HCG1"/>
<dbReference type="Proteomes" id="UP000005238">
    <property type="component" value="Unassembled WGS sequence"/>
</dbReference>
<feature type="coiled-coil region" evidence="1">
    <location>
        <begin position="67"/>
        <end position="94"/>
    </location>
</feature>
<evidence type="ECO:0000313" key="2">
    <source>
        <dbReference type="EnsemblProtists" id="Phyra95135"/>
    </source>
</evidence>
<name>H3HCG1_PHYRM</name>
<dbReference type="HOGENOM" id="CLU_1614061_0_0_1"/>
<evidence type="ECO:0000256" key="1">
    <source>
        <dbReference type="SAM" id="Coils"/>
    </source>
</evidence>
<keyword evidence="1" id="KW-0175">Coiled coil</keyword>
<dbReference type="EnsemblProtists" id="Phyra95135">
    <property type="protein sequence ID" value="Phyra95135"/>
    <property type="gene ID" value="Phyra95135"/>
</dbReference>
<dbReference type="eggNOG" id="ENOG502RF5D">
    <property type="taxonomic scope" value="Eukaryota"/>
</dbReference>